<sequence length="561" mass="62130">MDKAKMPKKQREMNGRSNKPGNFNRRHTGMFKMNVHERDFPAQPYLLSMPPSYPFQLWTPSMLPNLVHAAMPQYFMQAYEQDSHDEGHPDGAQACSSDRSDSPELPSSSACTGNHVHQSASSEQSQEDMNKSGAWTPYNHPGQFAFPMQYPGQPESWISWMQQMQRQMAFLYSMSGCRNGYQQTTPITPNMANQHGSMKAPASSSQQTPQWDGQSTENMQLHATVSQLRSSIARADAEIHSQQERIHKLEEELQTMKARQDAMSETLKCLTADFQHQTGVKRKKIIKAPIAILALPASQHGFEKLQVKKARGLITENQVFKAPNHASEERMAVTQFQATDKSFKDGNRDRLLAVGLDQKDAEINVSNDGKVEKMSLNTENAGELDPMASQRNQDNCSTIIVPSEMRKYSSKQQDLETKLLAGLEYQGSMCSEGAASGGHSQRKEVGNTSGGVTEHVFCPGDIHTKGEVVTCSTPCNVESRSLQAANDCSSGKLLNRAVVIGSSGIEENAWHVSAIMKTSSTKSAGNGINGGEESEMATSRLFKETKNIGREIFEMIDLWEA</sequence>
<comment type="caution">
    <text evidence="3">The sequence shown here is derived from an EMBL/GenBank/DDBJ whole genome shotgun (WGS) entry which is preliminary data.</text>
</comment>
<name>A0A8T2SSM6_CERRI</name>
<dbReference type="EMBL" id="CM035423">
    <property type="protein sequence ID" value="KAH7366176.1"/>
    <property type="molecule type" value="Genomic_DNA"/>
</dbReference>
<keyword evidence="1" id="KW-0175">Coiled coil</keyword>
<feature type="region of interest" description="Disordered" evidence="2">
    <location>
        <begin position="193"/>
        <end position="213"/>
    </location>
</feature>
<organism evidence="3 4">
    <name type="scientific">Ceratopteris richardii</name>
    <name type="common">Triangle waterfern</name>
    <dbReference type="NCBI Taxonomy" id="49495"/>
    <lineage>
        <taxon>Eukaryota</taxon>
        <taxon>Viridiplantae</taxon>
        <taxon>Streptophyta</taxon>
        <taxon>Embryophyta</taxon>
        <taxon>Tracheophyta</taxon>
        <taxon>Polypodiopsida</taxon>
        <taxon>Polypodiidae</taxon>
        <taxon>Polypodiales</taxon>
        <taxon>Pteridineae</taxon>
        <taxon>Pteridaceae</taxon>
        <taxon>Parkerioideae</taxon>
        <taxon>Ceratopteris</taxon>
    </lineage>
</organism>
<dbReference type="EMBL" id="CM035423">
    <property type="protein sequence ID" value="KAH7366177.1"/>
    <property type="molecule type" value="Genomic_DNA"/>
</dbReference>
<evidence type="ECO:0000313" key="4">
    <source>
        <dbReference type="Proteomes" id="UP000825935"/>
    </source>
</evidence>
<evidence type="ECO:0000256" key="2">
    <source>
        <dbReference type="SAM" id="MobiDB-lite"/>
    </source>
</evidence>
<feature type="region of interest" description="Disordered" evidence="2">
    <location>
        <begin position="82"/>
        <end position="138"/>
    </location>
</feature>
<dbReference type="OrthoDB" id="10527454at2759"/>
<dbReference type="AlphaFoldDB" id="A0A8T2SSM6"/>
<proteinExistence type="predicted"/>
<feature type="region of interest" description="Disordered" evidence="2">
    <location>
        <begin position="1"/>
        <end position="27"/>
    </location>
</feature>
<accession>A0A8T2SSM6</accession>
<evidence type="ECO:0000313" key="3">
    <source>
        <dbReference type="EMBL" id="KAH7366177.1"/>
    </source>
</evidence>
<protein>
    <submittedName>
        <fullName evidence="3">Uncharacterized protein</fullName>
    </submittedName>
</protein>
<reference evidence="3" key="1">
    <citation type="submission" date="2021-08" db="EMBL/GenBank/DDBJ databases">
        <title>WGS assembly of Ceratopteris richardii.</title>
        <authorList>
            <person name="Marchant D.B."/>
            <person name="Chen G."/>
            <person name="Jenkins J."/>
            <person name="Shu S."/>
            <person name="Leebens-Mack J."/>
            <person name="Grimwood J."/>
            <person name="Schmutz J."/>
            <person name="Soltis P."/>
            <person name="Soltis D."/>
            <person name="Chen Z.-H."/>
        </authorList>
    </citation>
    <scope>NUCLEOTIDE SEQUENCE</scope>
    <source>
        <strain evidence="3">Whitten #5841</strain>
        <tissue evidence="3">Leaf</tissue>
    </source>
</reference>
<feature type="compositionally biased region" description="Basic and acidic residues" evidence="2">
    <location>
        <begin position="1"/>
        <end position="14"/>
    </location>
</feature>
<feature type="compositionally biased region" description="Polar residues" evidence="2">
    <location>
        <begin position="105"/>
        <end position="124"/>
    </location>
</feature>
<evidence type="ECO:0000256" key="1">
    <source>
        <dbReference type="SAM" id="Coils"/>
    </source>
</evidence>
<keyword evidence="4" id="KW-1185">Reference proteome</keyword>
<feature type="coiled-coil region" evidence="1">
    <location>
        <begin position="225"/>
        <end position="266"/>
    </location>
</feature>
<dbReference type="Proteomes" id="UP000825935">
    <property type="component" value="Chromosome 18"/>
</dbReference>
<gene>
    <name evidence="3" type="ORF">KP509_18G066400</name>
</gene>